<evidence type="ECO:0000313" key="4">
    <source>
        <dbReference type="Proteomes" id="UP000217895"/>
    </source>
</evidence>
<dbReference type="Pfam" id="PF10646">
    <property type="entry name" value="Germane"/>
    <property type="match status" value="1"/>
</dbReference>
<accession>A0A1Z4JBY6</accession>
<evidence type="ECO:0000256" key="1">
    <source>
        <dbReference type="SAM" id="MobiDB-lite"/>
    </source>
</evidence>
<sequence>MKLQIPRSPHPDVIAGLSLLLALTGGTAWIIWQTNHPRLVIQSQPSTQIEQSANTVPSTGPHSTAKAQPTSKTPISSAPTAPKRVPSGEETVTQPIFEPPAQVYWLQARGQQIEMVPVAMSRVPQRTETATLTEALNYLFTHPKLDRLDSTIPKGTRLLSLQIKPDGIHLNLSQEFTQGGGSTSMIYRVAQVLYTATSLDPQAKVYLSVEGKPLNEDNPLGGEGLILRQPLTRQQFVNDYLTQE</sequence>
<feature type="compositionally biased region" description="Polar residues" evidence="1">
    <location>
        <begin position="50"/>
        <end position="79"/>
    </location>
</feature>
<dbReference type="SMART" id="SM00909">
    <property type="entry name" value="Germane"/>
    <property type="match status" value="1"/>
</dbReference>
<dbReference type="Proteomes" id="UP000217895">
    <property type="component" value="Chromosome"/>
</dbReference>
<protein>
    <recommendedName>
        <fullName evidence="2">GerMN domain-containing protein</fullName>
    </recommendedName>
</protein>
<proteinExistence type="predicted"/>
<organism evidence="3 4">
    <name type="scientific">Leptolyngbya boryana NIES-2135</name>
    <dbReference type="NCBI Taxonomy" id="1973484"/>
    <lineage>
        <taxon>Bacteria</taxon>
        <taxon>Bacillati</taxon>
        <taxon>Cyanobacteriota</taxon>
        <taxon>Cyanophyceae</taxon>
        <taxon>Leptolyngbyales</taxon>
        <taxon>Leptolyngbyaceae</taxon>
        <taxon>Leptolyngbya group</taxon>
        <taxon>Leptolyngbya</taxon>
    </lineage>
</organism>
<keyword evidence="4" id="KW-1185">Reference proteome</keyword>
<evidence type="ECO:0000259" key="2">
    <source>
        <dbReference type="SMART" id="SM00909"/>
    </source>
</evidence>
<gene>
    <name evidence="3" type="ORF">NIES2135_11320</name>
</gene>
<evidence type="ECO:0000313" key="3">
    <source>
        <dbReference type="EMBL" id="BAY54315.1"/>
    </source>
</evidence>
<feature type="domain" description="GerMN" evidence="2">
    <location>
        <begin position="132"/>
        <end position="218"/>
    </location>
</feature>
<dbReference type="AlphaFoldDB" id="A0A1Z4JBY6"/>
<dbReference type="EMBL" id="AP018203">
    <property type="protein sequence ID" value="BAY54315.1"/>
    <property type="molecule type" value="Genomic_DNA"/>
</dbReference>
<name>A0A1Z4JBY6_LEPBY</name>
<dbReference type="InterPro" id="IPR019606">
    <property type="entry name" value="GerMN"/>
</dbReference>
<feature type="region of interest" description="Disordered" evidence="1">
    <location>
        <begin position="50"/>
        <end position="91"/>
    </location>
</feature>
<reference evidence="3 4" key="1">
    <citation type="submission" date="2017-06" db="EMBL/GenBank/DDBJ databases">
        <title>Genome sequencing of cyanobaciteial culture collection at National Institute for Environmental Studies (NIES).</title>
        <authorList>
            <person name="Hirose Y."/>
            <person name="Shimura Y."/>
            <person name="Fujisawa T."/>
            <person name="Nakamura Y."/>
            <person name="Kawachi M."/>
        </authorList>
    </citation>
    <scope>NUCLEOTIDE SEQUENCE [LARGE SCALE GENOMIC DNA]</scope>
    <source>
        <strain evidence="3 4">NIES-2135</strain>
    </source>
</reference>